<sequence length="44" mass="5358">MKSPADNPLFSKWIFVSKIKFYVKGKPDWNIPQEKQRMENCNWK</sequence>
<comment type="caution">
    <text evidence="1">The sequence shown here is derived from an EMBL/GenBank/DDBJ whole genome shotgun (WGS) entry which is preliminary data.</text>
</comment>
<dbReference type="EMBL" id="AWXR01000027">
    <property type="protein sequence ID" value="ERM82403.1"/>
    <property type="molecule type" value="Genomic_DNA"/>
</dbReference>
<keyword evidence="2" id="KW-1185">Reference proteome</keyword>
<dbReference type="AlphaFoldDB" id="U5BX30"/>
<organism evidence="1 2">
    <name type="scientific">Rhodonellum psychrophilum GCM71 = DSM 17998</name>
    <dbReference type="NCBI Taxonomy" id="1123057"/>
    <lineage>
        <taxon>Bacteria</taxon>
        <taxon>Pseudomonadati</taxon>
        <taxon>Bacteroidota</taxon>
        <taxon>Cytophagia</taxon>
        <taxon>Cytophagales</taxon>
        <taxon>Cytophagaceae</taxon>
        <taxon>Rhodonellum</taxon>
    </lineage>
</organism>
<gene>
    <name evidence="1" type="ORF">P872_17980</name>
</gene>
<accession>U5BX30</accession>
<protein>
    <submittedName>
        <fullName evidence="1">Uncharacterized protein</fullName>
    </submittedName>
</protein>
<dbReference type="Proteomes" id="UP000016843">
    <property type="component" value="Unassembled WGS sequence"/>
</dbReference>
<proteinExistence type="predicted"/>
<reference evidence="1 2" key="1">
    <citation type="journal article" date="2013" name="Genome Announc.">
        <title>Draft Genome Sequence of the Psychrophilic and Alkaliphilic Rhodonellum psychrophilum Strain GCM71T.</title>
        <authorList>
            <person name="Hauptmann A.L."/>
            <person name="Glaring M.A."/>
            <person name="Hallin P.F."/>
            <person name="Prieme A."/>
            <person name="Stougaard P."/>
        </authorList>
    </citation>
    <scope>NUCLEOTIDE SEQUENCE [LARGE SCALE GENOMIC DNA]</scope>
    <source>
        <strain evidence="1 2">GCM71</strain>
    </source>
</reference>
<evidence type="ECO:0000313" key="2">
    <source>
        <dbReference type="Proteomes" id="UP000016843"/>
    </source>
</evidence>
<evidence type="ECO:0000313" key="1">
    <source>
        <dbReference type="EMBL" id="ERM82403.1"/>
    </source>
</evidence>
<name>U5BX30_9BACT</name>